<keyword evidence="9" id="KW-1185">Reference proteome</keyword>
<accession>A0ABS7YIQ5</accession>
<keyword evidence="4" id="KW-0175">Coiled coil</keyword>
<comment type="caution">
    <text evidence="8">The sequence shown here is derived from an EMBL/GenBank/DDBJ whole genome shotgun (WGS) entry which is preliminary data.</text>
</comment>
<dbReference type="Pfam" id="PF08447">
    <property type="entry name" value="PAS_3"/>
    <property type="match status" value="1"/>
</dbReference>
<evidence type="ECO:0000259" key="7">
    <source>
        <dbReference type="PROSITE" id="PS50112"/>
    </source>
</evidence>
<dbReference type="RefSeq" id="WP_225249872.1">
    <property type="nucleotide sequence ID" value="NZ_JAIWIU010000031.1"/>
</dbReference>
<dbReference type="InterPro" id="IPR035965">
    <property type="entry name" value="PAS-like_dom_sf"/>
</dbReference>
<keyword evidence="5" id="KW-0812">Transmembrane</keyword>
<sequence length="521" mass="58490">MSANKTTYSDQEVPVAEGEQLVSTTDLRGVITYCNDTFCRIAGFTPEELLGHNHNIVRHNDMPKAAFADMWEHLKKGHPWRGIVKNRTKSGGYYWVDAYVTPIYENGKMSGYQSVRVKPQSRWVSTATKAYRDLCAIEQGKRRPSLRISATLRYLLLLIALLAPLSAHVWLKSDLLHWMLSVLPLASIILFFRQELVDTPKQLLRLRSQYDSLSRLIYSGNDSFSYADYHLKMASAKIRTVLGRFVDSAKPLYSLSEELNQTAIQVHNAVSQQNIDIKSVVSATNEVEQAARNVSQGADDAYHLIDDVNRECQNTKESIDKTHRNLEHLTDQAQRATETTVKLSEQAQQVGTLMSEIGGIAEQTNLLALNAAIEAARAGEQGRGFAVVADEVRALSSRTQKATQQIESSITTMLHTIESWRHEIENSQQQTAACSSDALESEQRLQQVTVLLEQLHQGISSMANSAQNQRQLTGQLHSHIHSIASAAEENLVATESVQQFSHVMSEKVDEFRQLAKRFEER</sequence>
<dbReference type="Proteomes" id="UP001199044">
    <property type="component" value="Unassembled WGS sequence"/>
</dbReference>
<feature type="domain" description="PAS" evidence="7">
    <location>
        <begin position="26"/>
        <end position="53"/>
    </location>
</feature>
<protein>
    <submittedName>
        <fullName evidence="8">Methyl-accepting chemotaxis protein</fullName>
    </submittedName>
</protein>
<dbReference type="EMBL" id="JAIWIU010000031">
    <property type="protein sequence ID" value="MCA2015558.1"/>
    <property type="molecule type" value="Genomic_DNA"/>
</dbReference>
<keyword evidence="2 3" id="KW-0807">Transducer</keyword>
<dbReference type="SUPFAM" id="SSF58104">
    <property type="entry name" value="Methyl-accepting chemotaxis protein (MCP) signaling domain"/>
    <property type="match status" value="1"/>
</dbReference>
<dbReference type="PANTHER" id="PTHR32089:SF52">
    <property type="entry name" value="CHEMOTAXIS SIGNAL TRANSDUCTION SYSTEM METHYL ACCEPTING SENSORY TRANSDUCER WITH PAS SENSORY DOMAIN"/>
    <property type="match status" value="1"/>
</dbReference>
<dbReference type="CDD" id="cd00130">
    <property type="entry name" value="PAS"/>
    <property type="match status" value="1"/>
</dbReference>
<evidence type="ECO:0000256" key="3">
    <source>
        <dbReference type="PROSITE-ProRule" id="PRU00284"/>
    </source>
</evidence>
<dbReference type="Gene3D" id="3.30.450.20">
    <property type="entry name" value="PAS domain"/>
    <property type="match status" value="1"/>
</dbReference>
<keyword evidence="5" id="KW-1133">Transmembrane helix</keyword>
<feature type="transmembrane region" description="Helical" evidence="5">
    <location>
        <begin position="151"/>
        <end position="169"/>
    </location>
</feature>
<evidence type="ECO:0000256" key="5">
    <source>
        <dbReference type="SAM" id="Phobius"/>
    </source>
</evidence>
<feature type="transmembrane region" description="Helical" evidence="5">
    <location>
        <begin position="175"/>
        <end position="192"/>
    </location>
</feature>
<evidence type="ECO:0000313" key="8">
    <source>
        <dbReference type="EMBL" id="MCA2015558.1"/>
    </source>
</evidence>
<evidence type="ECO:0000259" key="6">
    <source>
        <dbReference type="PROSITE" id="PS50111"/>
    </source>
</evidence>
<feature type="domain" description="Methyl-accepting transducer" evidence="6">
    <location>
        <begin position="248"/>
        <end position="484"/>
    </location>
</feature>
<dbReference type="InterPro" id="IPR004089">
    <property type="entry name" value="MCPsignal_dom"/>
</dbReference>
<dbReference type="InterPro" id="IPR013655">
    <property type="entry name" value="PAS_fold_3"/>
</dbReference>
<dbReference type="PANTHER" id="PTHR32089">
    <property type="entry name" value="METHYL-ACCEPTING CHEMOTAXIS PROTEIN MCPB"/>
    <property type="match status" value="1"/>
</dbReference>
<comment type="subcellular location">
    <subcellularLocation>
        <location evidence="1">Membrane</location>
    </subcellularLocation>
</comment>
<evidence type="ECO:0000256" key="1">
    <source>
        <dbReference type="ARBA" id="ARBA00004370"/>
    </source>
</evidence>
<organism evidence="8 9">
    <name type="scientific">Vibrio tritonius</name>
    <dbReference type="NCBI Taxonomy" id="1435069"/>
    <lineage>
        <taxon>Bacteria</taxon>
        <taxon>Pseudomonadati</taxon>
        <taxon>Pseudomonadota</taxon>
        <taxon>Gammaproteobacteria</taxon>
        <taxon>Vibrionales</taxon>
        <taxon>Vibrionaceae</taxon>
        <taxon>Vibrio</taxon>
    </lineage>
</organism>
<dbReference type="PROSITE" id="PS50112">
    <property type="entry name" value="PAS"/>
    <property type="match status" value="1"/>
</dbReference>
<dbReference type="Pfam" id="PF00015">
    <property type="entry name" value="MCPsignal"/>
    <property type="match status" value="1"/>
</dbReference>
<evidence type="ECO:0000256" key="2">
    <source>
        <dbReference type="ARBA" id="ARBA00023224"/>
    </source>
</evidence>
<feature type="coiled-coil region" evidence="4">
    <location>
        <begin position="305"/>
        <end position="346"/>
    </location>
</feature>
<dbReference type="SMART" id="SM00091">
    <property type="entry name" value="PAS"/>
    <property type="match status" value="1"/>
</dbReference>
<dbReference type="SUPFAM" id="SSF55785">
    <property type="entry name" value="PYP-like sensor domain (PAS domain)"/>
    <property type="match status" value="1"/>
</dbReference>
<dbReference type="InterPro" id="IPR000014">
    <property type="entry name" value="PAS"/>
</dbReference>
<proteinExistence type="predicted"/>
<evidence type="ECO:0000313" key="9">
    <source>
        <dbReference type="Proteomes" id="UP001199044"/>
    </source>
</evidence>
<evidence type="ECO:0000256" key="4">
    <source>
        <dbReference type="SAM" id="Coils"/>
    </source>
</evidence>
<reference evidence="9" key="1">
    <citation type="submission" date="2023-07" db="EMBL/GenBank/DDBJ databases">
        <title>Molecular identification of indigenous halophilic bacteria isolated from red sea cost, biodegradation of synthetic dyes and assessment of degraded metabolite toxicity.</title>
        <authorList>
            <person name="Chaieb K."/>
            <person name="Altayb H.N."/>
        </authorList>
    </citation>
    <scope>NUCLEOTIDE SEQUENCE [LARGE SCALE GENOMIC DNA]</scope>
    <source>
        <strain evidence="9">K20</strain>
    </source>
</reference>
<dbReference type="NCBIfam" id="TIGR00229">
    <property type="entry name" value="sensory_box"/>
    <property type="match status" value="1"/>
</dbReference>
<dbReference type="PROSITE" id="PS50111">
    <property type="entry name" value="CHEMOTAXIS_TRANSDUC_2"/>
    <property type="match status" value="1"/>
</dbReference>
<gene>
    <name evidence="8" type="ORF">LDJ79_05500</name>
</gene>
<name>A0ABS7YIQ5_9VIBR</name>
<dbReference type="Gene3D" id="1.10.287.950">
    <property type="entry name" value="Methyl-accepting chemotaxis protein"/>
    <property type="match status" value="1"/>
</dbReference>
<keyword evidence="5" id="KW-0472">Membrane</keyword>
<dbReference type="SMART" id="SM00283">
    <property type="entry name" value="MA"/>
    <property type="match status" value="1"/>
</dbReference>